<accession>A0A7M5XM29</accession>
<dbReference type="PANTHER" id="PTHR34305">
    <property type="entry name" value="EXPRESSED PROTEIN"/>
    <property type="match status" value="1"/>
</dbReference>
<reference evidence="3" key="1">
    <citation type="submission" date="2021-01" db="UniProtKB">
        <authorList>
            <consortium name="EnsemblMetazoa"/>
        </authorList>
    </citation>
    <scope>IDENTIFICATION</scope>
</reference>
<dbReference type="Proteomes" id="UP000594262">
    <property type="component" value="Unplaced"/>
</dbReference>
<sequence>MISITVFVLEPVVLTQKMENATENSETCTIPIDSHNQINAPLNDDGDEDISETDVETKALQTALTILKCGQAAAVDIFVQNLLQNAILDEENQENKKSPPLLVGEKQLLNLATYENCTNAILYVVPLVVELNGENNLFLRCFEAGKCKDFLKQNLATLFGHVIESFNIKATHIVPVFNDWDINAYRHHKLKTKKGIGKDKNAKIFHRSTKDYDGSIGKTFPVAHSILKKTFGESAPGFIMFTQRNPKYTKRNSADNYYFKVVGWQDEKTVERLIFDFITNHQKEHQVSVDSVQSIYGDMEELTIEQQFQILSSLPNYHHWASRIQTGVKMDQYFLPSGNSPRNLILGSIQDHLDGSPGSYKFIKNVLIFVLNNQYHIETVPKACNKKASCQLNCKSIDRETLLTELGLSEEDFHQTELQPTLERLYQNFKLNLYNEGTIVWRENGTLKQMVIMNDYNSRTGDFKFNDYVSVTRMVTNEGVIRMKCTCDIYKTLSITIQSSEWNGVQCLHARALKDIYSEFNITQTNSDDGHSYCQPRSVVENVSSIVSAKIKNGLDAVVPDVLPLQSKNPNVEKFAVRTPFGHNFVHLFRGNKSNFTYVKCCSGLCSTVYRKKVKIQTLETTTDGCAHMEVFKSYIKENWDKHELLRELRTEGNGVETEEEVPERNEDEFDDYDVIDVDDIAINEEVEEGNIFEKVNGFNMETKQWSFYTPFPRIVDTDPFSDELLDASAEMMQHSTNARLDPGYTVTFYPSVHPQQCDCELPFESLWDSNTTLYTTKNAIKANVYKLVCPNGSCQVKWKGSKEKIFRISQQVCVVEELLWEFVGMVSSMKSNFSAFCKHVDGVYKRNRSTKPFLTSKTFGKVFFSWASHQPREFRKLCPWCGDSPKILACDGTKIGIMHQNLAIIPIDKVLPGTELVKNDIRRFDRCFLAYPKKDKGETQAEYATKKKYIREARTYLKEITASSPLTIRDEVQEARTLDIIPKECLPLVKRYFNQSMTTQQLQTTKAVLHLLAFDAPVRAFIPAALDGIIQDLVEDTIDPIRLLEISEDFEKFNPKLGRFVNTFFETELDVDAKAFLGHLLKHKVLCEAADPVADEPVELEDTYDPPKLGRFYYFNKEGAQVRKNRNFGEEDEEKPICSKKFPTVAKRGASFLFLWFCPAHGHCYGGHIVDGSEGRKDPMCSLYTHLKVPPEALFYDFACGFEEYSLNREAGFFRCTRFYHDLFHHFNHKCSSVYSSKGLAGMDVLNSSICEQFNSYLQCIKSAGRYMTQEHFIFYCQFMIDIWNEKKESSFKEKLQVALSGAE</sequence>
<keyword evidence="1" id="KW-0863">Zinc-finger</keyword>
<dbReference type="PANTHER" id="PTHR34305:SF1">
    <property type="entry name" value="SWIM-TYPE DOMAIN-CONTAINING PROTEIN"/>
    <property type="match status" value="1"/>
</dbReference>
<dbReference type="InterPro" id="IPR007527">
    <property type="entry name" value="Znf_SWIM"/>
</dbReference>
<evidence type="ECO:0000313" key="4">
    <source>
        <dbReference type="Proteomes" id="UP000594262"/>
    </source>
</evidence>
<name>A0A7M5XM29_9CNID</name>
<feature type="domain" description="SWIM-type" evidence="2">
    <location>
        <begin position="470"/>
        <end position="518"/>
    </location>
</feature>
<keyword evidence="4" id="KW-1185">Reference proteome</keyword>
<evidence type="ECO:0000259" key="2">
    <source>
        <dbReference type="PROSITE" id="PS50966"/>
    </source>
</evidence>
<dbReference type="Pfam" id="PF18717">
    <property type="entry name" value="CxC4"/>
    <property type="match status" value="1"/>
</dbReference>
<proteinExistence type="predicted"/>
<evidence type="ECO:0000256" key="1">
    <source>
        <dbReference type="PROSITE-ProRule" id="PRU00325"/>
    </source>
</evidence>
<keyword evidence="1" id="KW-0479">Metal-binding</keyword>
<protein>
    <recommendedName>
        <fullName evidence="2">SWIM-type domain-containing protein</fullName>
    </recommendedName>
</protein>
<dbReference type="GeneID" id="136806237"/>
<dbReference type="InterPro" id="IPR040648">
    <property type="entry name" value="HMGXB3_CxC4"/>
</dbReference>
<evidence type="ECO:0000313" key="3">
    <source>
        <dbReference type="EnsemblMetazoa" id="CLYHEMP024442.1"/>
    </source>
</evidence>
<keyword evidence="1" id="KW-0862">Zinc</keyword>
<organism evidence="3 4">
    <name type="scientific">Clytia hemisphaerica</name>
    <dbReference type="NCBI Taxonomy" id="252671"/>
    <lineage>
        <taxon>Eukaryota</taxon>
        <taxon>Metazoa</taxon>
        <taxon>Cnidaria</taxon>
        <taxon>Hydrozoa</taxon>
        <taxon>Hydroidolina</taxon>
        <taxon>Leptothecata</taxon>
        <taxon>Obeliida</taxon>
        <taxon>Clytiidae</taxon>
        <taxon>Clytia</taxon>
    </lineage>
</organism>
<dbReference type="PROSITE" id="PS50966">
    <property type="entry name" value="ZF_SWIM"/>
    <property type="match status" value="1"/>
</dbReference>
<dbReference type="RefSeq" id="XP_066918896.1">
    <property type="nucleotide sequence ID" value="XM_067062795.1"/>
</dbReference>
<dbReference type="OrthoDB" id="6037405at2759"/>
<dbReference type="EnsemblMetazoa" id="CLYHEMT024442.1">
    <property type="protein sequence ID" value="CLYHEMP024442.1"/>
    <property type="gene ID" value="CLYHEMG024442"/>
</dbReference>
<dbReference type="GO" id="GO:0008270">
    <property type="term" value="F:zinc ion binding"/>
    <property type="evidence" value="ECO:0007669"/>
    <property type="project" value="UniProtKB-KW"/>
</dbReference>